<evidence type="ECO:0000313" key="3">
    <source>
        <dbReference type="Proteomes" id="UP001262410"/>
    </source>
</evidence>
<name>A0ABU1JGI7_9PROT</name>
<gene>
    <name evidence="2" type="ORF">E9232_000230</name>
</gene>
<protein>
    <submittedName>
        <fullName evidence="2">Uncharacterized protein</fullName>
    </submittedName>
</protein>
<comment type="caution">
    <text evidence="2">The sequence shown here is derived from an EMBL/GenBank/DDBJ whole genome shotgun (WGS) entry which is preliminary data.</text>
</comment>
<sequence length="56" mass="6256">MLTFLHLALHRIADREIQVQAPVRPGAEPKRPPASSLAKPAWRPAKLRVVETPQPL</sequence>
<dbReference type="Proteomes" id="UP001262410">
    <property type="component" value="Unassembled WGS sequence"/>
</dbReference>
<evidence type="ECO:0000313" key="2">
    <source>
        <dbReference type="EMBL" id="MDR6287731.1"/>
    </source>
</evidence>
<proteinExistence type="predicted"/>
<accession>A0ABU1JGI7</accession>
<keyword evidence="3" id="KW-1185">Reference proteome</keyword>
<dbReference type="EMBL" id="JAVDPW010000001">
    <property type="protein sequence ID" value="MDR6287731.1"/>
    <property type="molecule type" value="Genomic_DNA"/>
</dbReference>
<organism evidence="2 3">
    <name type="scientific">Inquilinus ginsengisoli</name>
    <dbReference type="NCBI Taxonomy" id="363840"/>
    <lineage>
        <taxon>Bacteria</taxon>
        <taxon>Pseudomonadati</taxon>
        <taxon>Pseudomonadota</taxon>
        <taxon>Alphaproteobacteria</taxon>
        <taxon>Rhodospirillales</taxon>
        <taxon>Rhodospirillaceae</taxon>
        <taxon>Inquilinus</taxon>
    </lineage>
</organism>
<dbReference type="RefSeq" id="WP_309791626.1">
    <property type="nucleotide sequence ID" value="NZ_JAVDPW010000001.1"/>
</dbReference>
<feature type="region of interest" description="Disordered" evidence="1">
    <location>
        <begin position="20"/>
        <end position="43"/>
    </location>
</feature>
<evidence type="ECO:0000256" key="1">
    <source>
        <dbReference type="SAM" id="MobiDB-lite"/>
    </source>
</evidence>
<reference evidence="2 3" key="1">
    <citation type="submission" date="2023-07" db="EMBL/GenBank/DDBJ databases">
        <title>Sorghum-associated microbial communities from plants grown in Nebraska, USA.</title>
        <authorList>
            <person name="Schachtman D."/>
        </authorList>
    </citation>
    <scope>NUCLEOTIDE SEQUENCE [LARGE SCALE GENOMIC DNA]</scope>
    <source>
        <strain evidence="2 3">584</strain>
    </source>
</reference>